<evidence type="ECO:0000313" key="1">
    <source>
        <dbReference type="EMBL" id="OAB81438.1"/>
    </source>
</evidence>
<evidence type="ECO:0008006" key="3">
    <source>
        <dbReference type="Google" id="ProtNLM"/>
    </source>
</evidence>
<sequence length="266" mass="31729">MITKKQLKNKVKQIPFVQKILFQRNKKRFQLNFKKEVYKNPPAYIFQMGKVGSSSAFHSIKNQYHGMCIRSHWFSDKESDLHVKALYNLYQKEKFPIKIISMVREPISRNISAFFQNFERDTGTKYKDHNFSLQQLQELFLKNYKHEMPLTWLDDTIKAIFGIDVYEMPFPESGYKTYQNGPIELLLYKHDVDDATKEKIISDYLQIPNFKLSNINMGAAKEYAVTYKEFINLKMPHSYLDAMLNSKYTKHFYTSDIYKIRQKWSS</sequence>
<organism evidence="1 2">
    <name type="scientific">Cochleicola gelatinilyticus</name>
    <dbReference type="NCBI Taxonomy" id="1763537"/>
    <lineage>
        <taxon>Bacteria</taxon>
        <taxon>Pseudomonadati</taxon>
        <taxon>Bacteroidota</taxon>
        <taxon>Flavobacteriia</taxon>
        <taxon>Flavobacteriales</taxon>
        <taxon>Flavobacteriaceae</taxon>
        <taxon>Cochleicola</taxon>
    </lineage>
</organism>
<reference evidence="1 2" key="1">
    <citation type="submission" date="2016-02" db="EMBL/GenBank/DDBJ databases">
        <title>Ulvibacter sp. LPB0005, isolated from Thais luteostoma.</title>
        <authorList>
            <person name="Shin S.-K."/>
            <person name="Yi H."/>
        </authorList>
    </citation>
    <scope>NUCLEOTIDE SEQUENCE [LARGE SCALE GENOMIC DNA]</scope>
    <source>
        <strain evidence="1 2">LPB0005</strain>
    </source>
</reference>
<dbReference type="RefSeq" id="WP_068588588.1">
    <property type="nucleotide sequence ID" value="NZ_LRXL01000012.1"/>
</dbReference>
<dbReference type="Proteomes" id="UP000077013">
    <property type="component" value="Unassembled WGS sequence"/>
</dbReference>
<protein>
    <recommendedName>
        <fullName evidence="3">Sulfotransferase domain-containing protein</fullName>
    </recommendedName>
</protein>
<accession>A0A167K6G8</accession>
<evidence type="ECO:0000313" key="2">
    <source>
        <dbReference type="Proteomes" id="UP000077013"/>
    </source>
</evidence>
<proteinExistence type="predicted"/>
<dbReference type="EMBL" id="LRXL01000012">
    <property type="protein sequence ID" value="OAB81438.1"/>
    <property type="molecule type" value="Genomic_DNA"/>
</dbReference>
<dbReference type="AlphaFoldDB" id="A0A167K6G8"/>
<dbReference type="InterPro" id="IPR018831">
    <property type="entry name" value="Uncharacterised_NKWYS"/>
</dbReference>
<dbReference type="STRING" id="1763537.ULVI_01040"/>
<name>A0A167K6G8_9FLAO</name>
<dbReference type="OrthoDB" id="286125at2"/>
<keyword evidence="2" id="KW-1185">Reference proteome</keyword>
<comment type="caution">
    <text evidence="1">The sequence shown here is derived from an EMBL/GenBank/DDBJ whole genome shotgun (WGS) entry which is preliminary data.</text>
</comment>
<dbReference type="Pfam" id="PF10364">
    <property type="entry name" value="NKWYS"/>
    <property type="match status" value="1"/>
</dbReference>
<gene>
    <name evidence="1" type="ORF">ULVI_01040</name>
</gene>